<sequence>MFTSSTHSSGDLCGGEFRCVVWWRFGQAKDGRGNFQKSEEAAVWRFKKSFRFSFIDSLTHENGHPLPC</sequence>
<evidence type="ECO:0000313" key="1">
    <source>
        <dbReference type="EMBL" id="KAK4583419.1"/>
    </source>
</evidence>
<gene>
    <name evidence="1" type="ORF">RGQ29_026236</name>
</gene>
<reference evidence="1 2" key="1">
    <citation type="journal article" date="2023" name="G3 (Bethesda)">
        <title>A haplotype-resolved chromosome-scale genome for Quercus rubra L. provides insights into the genetics of adaptive traits for red oak species.</title>
        <authorList>
            <person name="Kapoor B."/>
            <person name="Jenkins J."/>
            <person name="Schmutz J."/>
            <person name="Zhebentyayeva T."/>
            <person name="Kuelheim C."/>
            <person name="Coggeshall M."/>
            <person name="Heim C."/>
            <person name="Lasky J.R."/>
            <person name="Leites L."/>
            <person name="Islam-Faridi N."/>
            <person name="Romero-Severson J."/>
            <person name="DeLeo V.L."/>
            <person name="Lucas S.M."/>
            <person name="Lazic D."/>
            <person name="Gailing O."/>
            <person name="Carlson J."/>
            <person name="Staton M."/>
        </authorList>
    </citation>
    <scope>NUCLEOTIDE SEQUENCE [LARGE SCALE GENOMIC DNA]</scope>
    <source>
        <strain evidence="1">Pseudo-F2</strain>
    </source>
</reference>
<name>A0AAN7IN22_QUERU</name>
<accession>A0AAN7IN22</accession>
<dbReference type="Proteomes" id="UP001324115">
    <property type="component" value="Unassembled WGS sequence"/>
</dbReference>
<protein>
    <submittedName>
        <fullName evidence="1">Uncharacterized protein</fullName>
    </submittedName>
</protein>
<keyword evidence="2" id="KW-1185">Reference proteome</keyword>
<comment type="caution">
    <text evidence="1">The sequence shown here is derived from an EMBL/GenBank/DDBJ whole genome shotgun (WGS) entry which is preliminary data.</text>
</comment>
<proteinExistence type="predicted"/>
<organism evidence="1 2">
    <name type="scientific">Quercus rubra</name>
    <name type="common">Northern red oak</name>
    <name type="synonym">Quercus borealis</name>
    <dbReference type="NCBI Taxonomy" id="3512"/>
    <lineage>
        <taxon>Eukaryota</taxon>
        <taxon>Viridiplantae</taxon>
        <taxon>Streptophyta</taxon>
        <taxon>Embryophyta</taxon>
        <taxon>Tracheophyta</taxon>
        <taxon>Spermatophyta</taxon>
        <taxon>Magnoliopsida</taxon>
        <taxon>eudicotyledons</taxon>
        <taxon>Gunneridae</taxon>
        <taxon>Pentapetalae</taxon>
        <taxon>rosids</taxon>
        <taxon>fabids</taxon>
        <taxon>Fagales</taxon>
        <taxon>Fagaceae</taxon>
        <taxon>Quercus</taxon>
    </lineage>
</organism>
<dbReference type="AlphaFoldDB" id="A0AAN7IN22"/>
<dbReference type="EMBL" id="JAXUIC010000007">
    <property type="protein sequence ID" value="KAK4583419.1"/>
    <property type="molecule type" value="Genomic_DNA"/>
</dbReference>
<evidence type="ECO:0000313" key="2">
    <source>
        <dbReference type="Proteomes" id="UP001324115"/>
    </source>
</evidence>